<dbReference type="SMART" id="SM00409">
    <property type="entry name" value="IG"/>
    <property type="match status" value="1"/>
</dbReference>
<evidence type="ECO:0000313" key="17">
    <source>
        <dbReference type="WBParaSite" id="DME_0000272201-mRNA-1"/>
    </source>
</evidence>
<proteinExistence type="predicted"/>
<evidence type="ECO:0000256" key="4">
    <source>
        <dbReference type="ARBA" id="ARBA00022737"/>
    </source>
</evidence>
<evidence type="ECO:0000256" key="1">
    <source>
        <dbReference type="ARBA" id="ARBA00004167"/>
    </source>
</evidence>
<keyword evidence="3 11" id="KW-0732">Signal</keyword>
<dbReference type="OrthoDB" id="428111at2759"/>
<dbReference type="InterPro" id="IPR003961">
    <property type="entry name" value="FN3_dom"/>
</dbReference>
<keyword evidence="4" id="KW-0677">Repeat</keyword>
<name>A0A0N4U6Y7_DRAME</name>
<dbReference type="Pfam" id="PF00041">
    <property type="entry name" value="fn3"/>
    <property type="match status" value="3"/>
</dbReference>
<dbReference type="PANTHER" id="PTHR13817:SF172">
    <property type="entry name" value="IG-LIKE DOMAIN-CONTAINING PROTEIN"/>
    <property type="match status" value="1"/>
</dbReference>
<feature type="domain" description="Ig-like" evidence="12">
    <location>
        <begin position="35"/>
        <end position="126"/>
    </location>
</feature>
<dbReference type="PROSITE" id="PS50835">
    <property type="entry name" value="IG_LIKE"/>
    <property type="match status" value="1"/>
</dbReference>
<feature type="compositionally biased region" description="Polar residues" evidence="9">
    <location>
        <begin position="713"/>
        <end position="728"/>
    </location>
</feature>
<feature type="region of interest" description="Disordered" evidence="9">
    <location>
        <begin position="811"/>
        <end position="871"/>
    </location>
</feature>
<dbReference type="PROSITE" id="PS50853">
    <property type="entry name" value="FN3"/>
    <property type="match status" value="3"/>
</dbReference>
<dbReference type="Gene3D" id="2.60.40.10">
    <property type="entry name" value="Immunoglobulins"/>
    <property type="match status" value="4"/>
</dbReference>
<dbReference type="AlphaFoldDB" id="A0A0N4U6Y7"/>
<feature type="domain" description="Fibronectin type-III" evidence="13">
    <location>
        <begin position="270"/>
        <end position="369"/>
    </location>
</feature>
<comment type="subcellular location">
    <subcellularLocation>
        <location evidence="1">Membrane</location>
        <topology evidence="1">Single-pass membrane protein</topology>
    </subcellularLocation>
</comment>
<dbReference type="GO" id="GO:0016020">
    <property type="term" value="C:membrane"/>
    <property type="evidence" value="ECO:0007669"/>
    <property type="project" value="UniProtKB-SubCell"/>
</dbReference>
<gene>
    <name evidence="14" type="ORF">DME_LOCUS7082</name>
</gene>
<evidence type="ECO:0000259" key="13">
    <source>
        <dbReference type="PROSITE" id="PS50853"/>
    </source>
</evidence>
<dbReference type="SMART" id="SM00060">
    <property type="entry name" value="FN3"/>
    <property type="match status" value="3"/>
</dbReference>
<evidence type="ECO:0000313" key="16">
    <source>
        <dbReference type="Proteomes" id="UP000274756"/>
    </source>
</evidence>
<evidence type="ECO:0000256" key="3">
    <source>
        <dbReference type="ARBA" id="ARBA00022729"/>
    </source>
</evidence>
<dbReference type="PRINTS" id="PR00014">
    <property type="entry name" value="FNTYPEIII"/>
</dbReference>
<dbReference type="WBParaSite" id="DME_0000272201-mRNA-1">
    <property type="protein sequence ID" value="DME_0000272201-mRNA-1"/>
    <property type="gene ID" value="DME_0000272201"/>
</dbReference>
<feature type="chain" id="PRO_5033230505" evidence="11">
    <location>
        <begin position="17"/>
        <end position="932"/>
    </location>
</feature>
<dbReference type="PANTHER" id="PTHR13817">
    <property type="entry name" value="TITIN"/>
    <property type="match status" value="1"/>
</dbReference>
<evidence type="ECO:0000256" key="9">
    <source>
        <dbReference type="SAM" id="MobiDB-lite"/>
    </source>
</evidence>
<dbReference type="SMART" id="SM00408">
    <property type="entry name" value="IGc2"/>
    <property type="match status" value="1"/>
</dbReference>
<feature type="domain" description="Fibronectin type-III" evidence="13">
    <location>
        <begin position="155"/>
        <end position="250"/>
    </location>
</feature>
<reference evidence="14 16" key="2">
    <citation type="submission" date="2018-11" db="EMBL/GenBank/DDBJ databases">
        <authorList>
            <consortium name="Pathogen Informatics"/>
        </authorList>
    </citation>
    <scope>NUCLEOTIDE SEQUENCE [LARGE SCALE GENOMIC DNA]</scope>
</reference>
<evidence type="ECO:0000259" key="12">
    <source>
        <dbReference type="PROSITE" id="PS50835"/>
    </source>
</evidence>
<feature type="transmembrane region" description="Helical" evidence="10">
    <location>
        <begin position="494"/>
        <end position="516"/>
    </location>
</feature>
<evidence type="ECO:0000256" key="6">
    <source>
        <dbReference type="ARBA" id="ARBA00023136"/>
    </source>
</evidence>
<feature type="compositionally biased region" description="Polar residues" evidence="9">
    <location>
        <begin position="811"/>
        <end position="821"/>
    </location>
</feature>
<feature type="region of interest" description="Disordered" evidence="9">
    <location>
        <begin position="713"/>
        <end position="779"/>
    </location>
</feature>
<protein>
    <submittedName>
        <fullName evidence="14 17">Uncharacterized protein</fullName>
    </submittedName>
</protein>
<dbReference type="GO" id="GO:0007399">
    <property type="term" value="P:nervous system development"/>
    <property type="evidence" value="ECO:0007669"/>
    <property type="project" value="UniProtKB-ARBA"/>
</dbReference>
<evidence type="ECO:0000313" key="15">
    <source>
        <dbReference type="Proteomes" id="UP000038040"/>
    </source>
</evidence>
<evidence type="ECO:0000256" key="2">
    <source>
        <dbReference type="ARBA" id="ARBA00022692"/>
    </source>
</evidence>
<evidence type="ECO:0000256" key="8">
    <source>
        <dbReference type="ARBA" id="ARBA00023319"/>
    </source>
</evidence>
<evidence type="ECO:0000313" key="14">
    <source>
        <dbReference type="EMBL" id="VDN57109.1"/>
    </source>
</evidence>
<sequence length="932" mass="103236">MVFASVFNLATTLSLSCFYASQFCNNQTLSVPNPPPIIEHGHSNQTLMISASAILPCQASGRIAPIISWLKDGETIDMNDPSYENRFKQLAIGSLQISNLKKLDTGVYTCRARNDDGESTWTASLIVEGEDFFEDHTNPLVTFNRMPDISTFPTAPGKPIQVNVSDDNVYLEWTPPEKSGATIITGYILQYFSQEMGKTWFNVPEYIPGSRFRVKNLKPSSSYRFIVRAENSNGIGPPSPVSEVIRTNAAKDEVISGDASIFIARQRLAAEQLLKLDEVKKVNSTAVRLFWKRRRVEPLVQGYYIKWRILSSNSDNFHNNWVNVTDGNVDSYLVNGLKPFTNYEFFVIPYHKSVQGMPSNSLEGSTDEAPPTAVPTDVRVRMMNLTTLRISWRPPPAEGINGILKGFQIVILGNGAKYNRNITTNERAASVTLFHLVPGMTYGVKVAARNNAGVGTYHGLEAVTMNEATLREHIALLAGASSSDRILYLVRKPWFIAIAGVFAWIVFVAIITVVWWRWRRSRGKAAARLGMPFIKINDGSVHLTSRDALWMDHSNLMSAQRSLLLNSSINGANYSGPPVYTKTPHQGDFCSDGQLPDRHYPSNLLGTIDRSQSPHHYHYAALSNGPSPPAISTFYGGRQHMDDPSPYATTTLVMNNRQNWLKDHMLRCPALPSIPVPSGPPPRFQDFTMQTKNEHFASAHSPSVIKTKKNECIHQSTSPPHTDVSYVQSSSDGTGGSSNGQNKTTVGKERRQTPKETLLEILPPPPSSLPSDNTSNKVTRGVNESVNCRLVDSEHYDAVSDALLFDRNSRYTSSHVPNNRLNGYRLGPTGYGGGQEDDDSQRSSLMLDGNGRTETLSSSEAGEESWERDEDCTINRRIDVSQNPESTPNRPSQPCMGISASTLSQNACDSFNVKHSTSRLKSLPRNVKNDLV</sequence>
<keyword evidence="2 10" id="KW-0812">Transmembrane</keyword>
<evidence type="ECO:0000256" key="11">
    <source>
        <dbReference type="SAM" id="SignalP"/>
    </source>
</evidence>
<dbReference type="InterPro" id="IPR036179">
    <property type="entry name" value="Ig-like_dom_sf"/>
</dbReference>
<dbReference type="STRING" id="318479.A0A0N4U6Y7"/>
<reference evidence="17" key="1">
    <citation type="submission" date="2017-02" db="UniProtKB">
        <authorList>
            <consortium name="WormBaseParasite"/>
        </authorList>
    </citation>
    <scope>IDENTIFICATION</scope>
</reference>
<dbReference type="Proteomes" id="UP000274756">
    <property type="component" value="Unassembled WGS sequence"/>
</dbReference>
<dbReference type="InterPro" id="IPR003599">
    <property type="entry name" value="Ig_sub"/>
</dbReference>
<dbReference type="InterPro" id="IPR050964">
    <property type="entry name" value="Striated_Muscle_Regulatory"/>
</dbReference>
<dbReference type="InterPro" id="IPR003598">
    <property type="entry name" value="Ig_sub2"/>
</dbReference>
<dbReference type="CDD" id="cd00063">
    <property type="entry name" value="FN3"/>
    <property type="match status" value="3"/>
</dbReference>
<dbReference type="InterPro" id="IPR007110">
    <property type="entry name" value="Ig-like_dom"/>
</dbReference>
<evidence type="ECO:0000256" key="7">
    <source>
        <dbReference type="ARBA" id="ARBA00023157"/>
    </source>
</evidence>
<organism evidence="15 17">
    <name type="scientific">Dracunculus medinensis</name>
    <name type="common">Guinea worm</name>
    <dbReference type="NCBI Taxonomy" id="318479"/>
    <lineage>
        <taxon>Eukaryota</taxon>
        <taxon>Metazoa</taxon>
        <taxon>Ecdysozoa</taxon>
        <taxon>Nematoda</taxon>
        <taxon>Chromadorea</taxon>
        <taxon>Rhabditida</taxon>
        <taxon>Spirurina</taxon>
        <taxon>Dracunculoidea</taxon>
        <taxon>Dracunculidae</taxon>
        <taxon>Dracunculus</taxon>
    </lineage>
</organism>
<feature type="compositionally biased region" description="Basic and acidic residues" evidence="9">
    <location>
        <begin position="746"/>
        <end position="758"/>
    </location>
</feature>
<keyword evidence="8" id="KW-0393">Immunoglobulin domain</keyword>
<feature type="compositionally biased region" description="Acidic residues" evidence="9">
    <location>
        <begin position="861"/>
        <end position="870"/>
    </location>
</feature>
<evidence type="ECO:0000256" key="10">
    <source>
        <dbReference type="SAM" id="Phobius"/>
    </source>
</evidence>
<accession>A0A0N4U6Y7</accession>
<keyword evidence="6 10" id="KW-0472">Membrane</keyword>
<dbReference type="Pfam" id="PF07679">
    <property type="entry name" value="I-set"/>
    <property type="match status" value="1"/>
</dbReference>
<dbReference type="FunFam" id="2.60.40.10:FF:000008">
    <property type="entry name" value="roundabout homolog 2 isoform X2"/>
    <property type="match status" value="1"/>
</dbReference>
<keyword evidence="5 10" id="KW-1133">Transmembrane helix</keyword>
<feature type="domain" description="Fibronectin type-III" evidence="13">
    <location>
        <begin position="374"/>
        <end position="468"/>
    </location>
</feature>
<evidence type="ECO:0000256" key="5">
    <source>
        <dbReference type="ARBA" id="ARBA00022989"/>
    </source>
</evidence>
<dbReference type="InterPro" id="IPR036116">
    <property type="entry name" value="FN3_sf"/>
</dbReference>
<dbReference type="SUPFAM" id="SSF48726">
    <property type="entry name" value="Immunoglobulin"/>
    <property type="match status" value="1"/>
</dbReference>
<dbReference type="Proteomes" id="UP000038040">
    <property type="component" value="Unplaced"/>
</dbReference>
<keyword evidence="16" id="KW-1185">Reference proteome</keyword>
<dbReference type="EMBL" id="UYYG01001158">
    <property type="protein sequence ID" value="VDN57109.1"/>
    <property type="molecule type" value="Genomic_DNA"/>
</dbReference>
<feature type="signal peptide" evidence="11">
    <location>
        <begin position="1"/>
        <end position="16"/>
    </location>
</feature>
<dbReference type="InterPro" id="IPR013098">
    <property type="entry name" value="Ig_I-set"/>
</dbReference>
<dbReference type="SUPFAM" id="SSF49265">
    <property type="entry name" value="Fibronectin type III"/>
    <property type="match status" value="2"/>
</dbReference>
<dbReference type="InterPro" id="IPR013783">
    <property type="entry name" value="Ig-like_fold"/>
</dbReference>
<keyword evidence="7" id="KW-1015">Disulfide bond</keyword>